<dbReference type="Pfam" id="PF13385">
    <property type="entry name" value="Laminin_G_3"/>
    <property type="match status" value="1"/>
</dbReference>
<evidence type="ECO:0000259" key="9">
    <source>
        <dbReference type="Pfam" id="PF01618"/>
    </source>
</evidence>
<keyword evidence="8" id="KW-0732">Signal</keyword>
<name>A0A1L6JFI7_9SPHN</name>
<dbReference type="Proteomes" id="UP000185161">
    <property type="component" value="Chromosome"/>
</dbReference>
<dbReference type="GeneID" id="44135144"/>
<evidence type="ECO:0000313" key="12">
    <source>
        <dbReference type="EMBL" id="RSU99449.1"/>
    </source>
</evidence>
<proteinExistence type="inferred from homology"/>
<evidence type="ECO:0000256" key="5">
    <source>
        <dbReference type="ARBA" id="ARBA00023136"/>
    </source>
</evidence>
<dbReference type="PANTHER" id="PTHR30625:SF3">
    <property type="entry name" value="TOL-PAL SYSTEM PROTEIN TOLQ"/>
    <property type="match status" value="1"/>
</dbReference>
<dbReference type="KEGG" id="skr:BRX40_21490"/>
<comment type="similarity">
    <text evidence="6">Belongs to the exbB/tolQ family.</text>
</comment>
<feature type="transmembrane region" description="Helical" evidence="7">
    <location>
        <begin position="487"/>
        <end position="508"/>
    </location>
</feature>
<dbReference type="Proteomes" id="UP000286681">
    <property type="component" value="Unassembled WGS sequence"/>
</dbReference>
<dbReference type="InterPro" id="IPR013320">
    <property type="entry name" value="ConA-like_dom_sf"/>
</dbReference>
<dbReference type="SUPFAM" id="SSF49899">
    <property type="entry name" value="Concanavalin A-like lectins/glucanases"/>
    <property type="match status" value="1"/>
</dbReference>
<keyword evidence="6" id="KW-0813">Transport</keyword>
<feature type="transmembrane region" description="Helical" evidence="7">
    <location>
        <begin position="355"/>
        <end position="374"/>
    </location>
</feature>
<evidence type="ECO:0000313" key="11">
    <source>
        <dbReference type="EMBL" id="APR54658.1"/>
    </source>
</evidence>
<reference evidence="12 14" key="3">
    <citation type="submission" date="2018-07" db="EMBL/GenBank/DDBJ databases">
        <title>Genomic and Epidemiologic Investigation of an Indolent Hospital Outbreak.</title>
        <authorList>
            <person name="Johnson R.C."/>
            <person name="Deming C."/>
            <person name="Conlan S."/>
            <person name="Zellmer C.J."/>
            <person name="Michelin A.V."/>
            <person name="Lee-Lin S."/>
            <person name="Thomas P.J."/>
            <person name="Park M."/>
            <person name="Weingarten R.A."/>
            <person name="Less J."/>
            <person name="Dekker J.P."/>
            <person name="Frank K.M."/>
            <person name="Musser K.A."/>
            <person name="Mcquiston J.R."/>
            <person name="Henderson D.K."/>
            <person name="Lau A.F."/>
            <person name="Palmore T.N."/>
            <person name="Segre J.A."/>
        </authorList>
    </citation>
    <scope>NUCLEOTIDE SEQUENCE [LARGE SCALE GENOMIC DNA]</scope>
    <source>
        <strain evidence="12 14">SK-NIH.Env10_0317</strain>
    </source>
</reference>
<dbReference type="InterPro" id="IPR006311">
    <property type="entry name" value="TAT_signal"/>
</dbReference>
<feature type="domain" description="DUF2341" evidence="10">
    <location>
        <begin position="77"/>
        <end position="142"/>
    </location>
</feature>
<dbReference type="AlphaFoldDB" id="A0A1L6JFI7"/>
<evidence type="ECO:0000256" key="4">
    <source>
        <dbReference type="ARBA" id="ARBA00022989"/>
    </source>
</evidence>
<feature type="signal peptide" evidence="8">
    <location>
        <begin position="1"/>
        <end position="25"/>
    </location>
</feature>
<dbReference type="RefSeq" id="WP_075152920.1">
    <property type="nucleotide sequence ID" value="NZ_CP018820.1"/>
</dbReference>
<dbReference type="InterPro" id="IPR002898">
    <property type="entry name" value="MotA_ExbB_proton_chnl"/>
</dbReference>
<evidence type="ECO:0000313" key="13">
    <source>
        <dbReference type="Proteomes" id="UP000185161"/>
    </source>
</evidence>
<keyword evidence="13" id="KW-1185">Reference proteome</keyword>
<accession>A0A1L6JFI7</accession>
<dbReference type="PROSITE" id="PS51318">
    <property type="entry name" value="TAT"/>
    <property type="match status" value="1"/>
</dbReference>
<gene>
    <name evidence="11" type="ORF">BRX40_21490</name>
    <name evidence="12" type="ORF">CA257_19190</name>
</gene>
<dbReference type="EMBL" id="CP018820">
    <property type="protein sequence ID" value="APR54658.1"/>
    <property type="molecule type" value="Genomic_DNA"/>
</dbReference>
<dbReference type="EMBL" id="QQWO01000021">
    <property type="protein sequence ID" value="RSU99449.1"/>
    <property type="molecule type" value="Genomic_DNA"/>
</dbReference>
<feature type="chain" id="PRO_5041797985" evidence="8">
    <location>
        <begin position="26"/>
        <end position="578"/>
    </location>
</feature>
<evidence type="ECO:0000313" key="14">
    <source>
        <dbReference type="Proteomes" id="UP000286681"/>
    </source>
</evidence>
<comment type="subcellular location">
    <subcellularLocation>
        <location evidence="1">Cell membrane</location>
        <topology evidence="1">Multi-pass membrane protein</topology>
    </subcellularLocation>
    <subcellularLocation>
        <location evidence="6">Membrane</location>
        <topology evidence="6">Multi-pass membrane protein</topology>
    </subcellularLocation>
</comment>
<feature type="domain" description="MotA/TolQ/ExbB proton channel" evidence="9">
    <location>
        <begin position="448"/>
        <end position="553"/>
    </location>
</feature>
<reference evidence="13" key="2">
    <citation type="submission" date="2016-12" db="EMBL/GenBank/DDBJ databases">
        <title>Whole genome sequencing of Sphingomonas sp. ABOJV.</title>
        <authorList>
            <person name="Conlan S."/>
            <person name="Thomas P.J."/>
            <person name="Mullikin J."/>
            <person name="Palmore T.N."/>
            <person name="Frank K.M."/>
            <person name="Segre J.A."/>
        </authorList>
    </citation>
    <scope>NUCLEOTIDE SEQUENCE [LARGE SCALE GENOMIC DNA]</scope>
    <source>
        <strain evidence="13">ABOJV</strain>
    </source>
</reference>
<dbReference type="GO" id="GO:0017038">
    <property type="term" value="P:protein import"/>
    <property type="evidence" value="ECO:0007669"/>
    <property type="project" value="TreeGrafter"/>
</dbReference>
<evidence type="ECO:0000259" key="10">
    <source>
        <dbReference type="Pfam" id="PF10102"/>
    </source>
</evidence>
<dbReference type="Pfam" id="PF10102">
    <property type="entry name" value="DUF2341"/>
    <property type="match status" value="1"/>
</dbReference>
<dbReference type="Gene3D" id="2.60.120.200">
    <property type="match status" value="1"/>
</dbReference>
<keyword evidence="5 7" id="KW-0472">Membrane</keyword>
<dbReference type="InterPro" id="IPR050790">
    <property type="entry name" value="ExbB/TolQ_transport"/>
</dbReference>
<keyword evidence="3 7" id="KW-0812">Transmembrane</keyword>
<feature type="transmembrane region" description="Helical" evidence="7">
    <location>
        <begin position="514"/>
        <end position="540"/>
    </location>
</feature>
<protein>
    <submittedName>
        <fullName evidence="12">DUF2341 domain-containing protein</fullName>
    </submittedName>
    <submittedName>
        <fullName evidence="11">MotA</fullName>
    </submittedName>
</protein>
<reference evidence="11" key="1">
    <citation type="submission" date="2016-12" db="EMBL/GenBank/DDBJ databases">
        <title>Whole genome sequencing of Sphingomonas koreensis.</title>
        <authorList>
            <person name="Conlan S."/>
            <person name="Thomas P.J."/>
            <person name="Mullikin J."/>
            <person name="Palmore T.N."/>
            <person name="Frank K.M."/>
            <person name="Segre J.A."/>
        </authorList>
    </citation>
    <scope>NUCLEOTIDE SEQUENCE</scope>
    <source>
        <strain evidence="11">ABOJV</strain>
    </source>
</reference>
<evidence type="ECO:0000256" key="8">
    <source>
        <dbReference type="SAM" id="SignalP"/>
    </source>
</evidence>
<evidence type="ECO:0000256" key="6">
    <source>
        <dbReference type="RuleBase" id="RU004057"/>
    </source>
</evidence>
<evidence type="ECO:0000256" key="1">
    <source>
        <dbReference type="ARBA" id="ARBA00004651"/>
    </source>
</evidence>
<keyword evidence="2" id="KW-1003">Cell membrane</keyword>
<dbReference type="GO" id="GO:0005886">
    <property type="term" value="C:plasma membrane"/>
    <property type="evidence" value="ECO:0007669"/>
    <property type="project" value="UniProtKB-SubCell"/>
</dbReference>
<dbReference type="InterPro" id="IPR018765">
    <property type="entry name" value="DUF2341"/>
</dbReference>
<dbReference type="OrthoDB" id="175881at2"/>
<evidence type="ECO:0000256" key="2">
    <source>
        <dbReference type="ARBA" id="ARBA00022475"/>
    </source>
</evidence>
<keyword evidence="6" id="KW-0653">Protein transport</keyword>
<dbReference type="STRING" id="93064.BRX40_21490"/>
<evidence type="ECO:0000256" key="3">
    <source>
        <dbReference type="ARBA" id="ARBA00022692"/>
    </source>
</evidence>
<sequence length="578" mass="60267">MSMIQRVRRGAVAGAVALAAMTAFASPAHAWWGAEHAYRTRINLNTSAAGVTGEVARAPVLVRLHQGNFNFVDAKPDGSDLRFVAGDDRTPLKFHVESWNAQAQQALVWVDVQNLQPGQAAAIYAYYGNKQAAAAQDAAGSFGPDYTLVYHFEGSGPAKDVTSNGVQGGGAATRNASGLIGNSLVFDGTTPLSIPAAAFAAGPLSVSFWVKPGSDGTLFTLPGAVSLIAQGGQIFIDQGGTRSAGAALAGGSWANVALVNDGKKTHLFVNGQPAGEVEGALGAATGDALIGRGFAGEIDEFRVAKAALPQSMFQLASASEGQGARLLTFDTAEQVETGGGHGYFGILFKALTWDAWAVIAILAVMLVLALWVMLSKHLLFTRIERANDDFLEAYRNQAKRSGDHTGLPSFDPGVGAVHSTLGDLYQVGRRELSERLQEGRSTGSRFAIRAQSIAAIRSALDAEQVIQGQKLHDRMGLLTNSISGGPFIGLAGTVLGVMITFASVAAAGEVNINAIAPGIAAALLATVAGLVVAIPAMFGYNSLLVRSKKITARNQIFADELEKRIAETWQDVPAAQAA</sequence>
<evidence type="ECO:0000256" key="7">
    <source>
        <dbReference type="SAM" id="Phobius"/>
    </source>
</evidence>
<dbReference type="Pfam" id="PF01618">
    <property type="entry name" value="MotA_ExbB"/>
    <property type="match status" value="1"/>
</dbReference>
<dbReference type="PANTHER" id="PTHR30625">
    <property type="entry name" value="PROTEIN TOLQ"/>
    <property type="match status" value="1"/>
</dbReference>
<keyword evidence="4 7" id="KW-1133">Transmembrane helix</keyword>
<organism evidence="11 13">
    <name type="scientific">Sphingomonas koreensis</name>
    <dbReference type="NCBI Taxonomy" id="93064"/>
    <lineage>
        <taxon>Bacteria</taxon>
        <taxon>Pseudomonadati</taxon>
        <taxon>Pseudomonadota</taxon>
        <taxon>Alphaproteobacteria</taxon>
        <taxon>Sphingomonadales</taxon>
        <taxon>Sphingomonadaceae</taxon>
        <taxon>Sphingomonas</taxon>
    </lineage>
</organism>